<feature type="signal peptide" evidence="1">
    <location>
        <begin position="1"/>
        <end position="33"/>
    </location>
</feature>
<proteinExistence type="predicted"/>
<gene>
    <name evidence="2" type="ORF">CRG98_049679</name>
</gene>
<accession>A0A2I0H582</accession>
<evidence type="ECO:0000256" key="1">
    <source>
        <dbReference type="SAM" id="SignalP"/>
    </source>
</evidence>
<evidence type="ECO:0000313" key="2">
    <source>
        <dbReference type="EMBL" id="PKH99039.1"/>
    </source>
</evidence>
<organism evidence="2 3">
    <name type="scientific">Punica granatum</name>
    <name type="common">Pomegranate</name>
    <dbReference type="NCBI Taxonomy" id="22663"/>
    <lineage>
        <taxon>Eukaryota</taxon>
        <taxon>Viridiplantae</taxon>
        <taxon>Streptophyta</taxon>
        <taxon>Embryophyta</taxon>
        <taxon>Tracheophyta</taxon>
        <taxon>Spermatophyta</taxon>
        <taxon>Magnoliopsida</taxon>
        <taxon>eudicotyledons</taxon>
        <taxon>Gunneridae</taxon>
        <taxon>Pentapetalae</taxon>
        <taxon>rosids</taxon>
        <taxon>malvids</taxon>
        <taxon>Myrtales</taxon>
        <taxon>Lythraceae</taxon>
        <taxon>Punica</taxon>
    </lineage>
</organism>
<sequence length="103" mass="11612">MGKGGEIRSISLAAWSLMMLRIVLEWTSHTCVGCSPINLDRNLCISMISFVRASQWSRLVELVISGNSRMNPSDLEINKCKLLINDKQIKIPILKDDHITTNQ</sequence>
<dbReference type="AlphaFoldDB" id="A0A2I0H582"/>
<dbReference type="EMBL" id="PGOL01041902">
    <property type="protein sequence ID" value="PKH99039.1"/>
    <property type="molecule type" value="Genomic_DNA"/>
</dbReference>
<dbReference type="Proteomes" id="UP000233551">
    <property type="component" value="Unassembled WGS sequence"/>
</dbReference>
<evidence type="ECO:0000313" key="3">
    <source>
        <dbReference type="Proteomes" id="UP000233551"/>
    </source>
</evidence>
<feature type="chain" id="PRO_5014141614" evidence="1">
    <location>
        <begin position="34"/>
        <end position="103"/>
    </location>
</feature>
<comment type="caution">
    <text evidence="2">The sequence shown here is derived from an EMBL/GenBank/DDBJ whole genome shotgun (WGS) entry which is preliminary data.</text>
</comment>
<name>A0A2I0H582_PUNGR</name>
<protein>
    <submittedName>
        <fullName evidence="2">Uncharacterized protein</fullName>
    </submittedName>
</protein>
<keyword evidence="1" id="KW-0732">Signal</keyword>
<reference evidence="2 3" key="1">
    <citation type="submission" date="2017-11" db="EMBL/GenBank/DDBJ databases">
        <title>De-novo sequencing of pomegranate (Punica granatum L.) genome.</title>
        <authorList>
            <person name="Akparov Z."/>
            <person name="Amiraslanov A."/>
            <person name="Hajiyeva S."/>
            <person name="Abbasov M."/>
            <person name="Kaur K."/>
            <person name="Hamwieh A."/>
            <person name="Solovyev V."/>
            <person name="Salamov A."/>
            <person name="Braich B."/>
            <person name="Kosarev P."/>
            <person name="Mahmoud A."/>
            <person name="Hajiyev E."/>
            <person name="Babayeva S."/>
            <person name="Izzatullayeva V."/>
            <person name="Mammadov A."/>
            <person name="Mammadov A."/>
            <person name="Sharifova S."/>
            <person name="Ojaghi J."/>
            <person name="Eynullazada K."/>
            <person name="Bayramov B."/>
            <person name="Abdulazimova A."/>
            <person name="Shahmuradov I."/>
        </authorList>
    </citation>
    <scope>NUCLEOTIDE SEQUENCE [LARGE SCALE GENOMIC DNA]</scope>
    <source>
        <strain evidence="3">cv. AG2017</strain>
        <tissue evidence="2">Leaf</tissue>
    </source>
</reference>
<keyword evidence="3" id="KW-1185">Reference proteome</keyword>